<dbReference type="AlphaFoldDB" id="X0VS06"/>
<evidence type="ECO:0000313" key="1">
    <source>
        <dbReference type="EMBL" id="GAG03336.1"/>
    </source>
</evidence>
<evidence type="ECO:0008006" key="2">
    <source>
        <dbReference type="Google" id="ProtNLM"/>
    </source>
</evidence>
<protein>
    <recommendedName>
        <fullName evidence="2">Cell wall-active antibiotics response LiaF-like C-terminal domain-containing protein</fullName>
    </recommendedName>
</protein>
<name>X0VS06_9ZZZZ</name>
<accession>X0VS06</accession>
<gene>
    <name evidence="1" type="ORF">S01H1_42023</name>
</gene>
<proteinExistence type="predicted"/>
<reference evidence="1" key="1">
    <citation type="journal article" date="2014" name="Front. Microbiol.">
        <title>High frequency of phylogenetically diverse reductive dehalogenase-homologous genes in deep subseafloor sedimentary metagenomes.</title>
        <authorList>
            <person name="Kawai M."/>
            <person name="Futagami T."/>
            <person name="Toyoda A."/>
            <person name="Takaki Y."/>
            <person name="Nishi S."/>
            <person name="Hori S."/>
            <person name="Arai W."/>
            <person name="Tsubouchi T."/>
            <person name="Morono Y."/>
            <person name="Uchiyama I."/>
            <person name="Ito T."/>
            <person name="Fujiyama A."/>
            <person name="Inagaki F."/>
            <person name="Takami H."/>
        </authorList>
    </citation>
    <scope>NUCLEOTIDE SEQUENCE</scope>
    <source>
        <strain evidence="1">Expedition CK06-06</strain>
    </source>
</reference>
<comment type="caution">
    <text evidence="1">The sequence shown here is derived from an EMBL/GenBank/DDBJ whole genome shotgun (WGS) entry which is preliminary data.</text>
</comment>
<organism evidence="1">
    <name type="scientific">marine sediment metagenome</name>
    <dbReference type="NCBI Taxonomy" id="412755"/>
    <lineage>
        <taxon>unclassified sequences</taxon>
        <taxon>metagenomes</taxon>
        <taxon>ecological metagenomes</taxon>
    </lineage>
</organism>
<dbReference type="EMBL" id="BARS01026680">
    <property type="protein sequence ID" value="GAG03336.1"/>
    <property type="molecule type" value="Genomic_DNA"/>
</dbReference>
<feature type="non-terminal residue" evidence="1">
    <location>
        <position position="1"/>
    </location>
</feature>
<sequence>EHLGNARFDRFDLKGGVGDIVLDFTGEWDGNATGTVKMGLGSLELKIPAEIGIWIQKSSVLTSFSAPDLEKVDGGYRSPNWESAEHRLELELKTAFGTIDVEVVP</sequence>